<name>A0A9D4FZA2_DREPO</name>
<keyword evidence="2" id="KW-1185">Reference proteome</keyword>
<reference evidence="1" key="2">
    <citation type="submission" date="2020-11" db="EMBL/GenBank/DDBJ databases">
        <authorList>
            <person name="McCartney M.A."/>
            <person name="Auch B."/>
            <person name="Kono T."/>
            <person name="Mallez S."/>
            <person name="Becker A."/>
            <person name="Gohl D.M."/>
            <person name="Silverstein K.A.T."/>
            <person name="Koren S."/>
            <person name="Bechman K.B."/>
            <person name="Herman A."/>
            <person name="Abrahante J.E."/>
            <person name="Garbe J."/>
        </authorList>
    </citation>
    <scope>NUCLEOTIDE SEQUENCE</scope>
    <source>
        <strain evidence="1">Duluth1</strain>
        <tissue evidence="1">Whole animal</tissue>
    </source>
</reference>
<dbReference type="SUPFAM" id="SSF53067">
    <property type="entry name" value="Actin-like ATPase domain"/>
    <property type="match status" value="1"/>
</dbReference>
<dbReference type="EMBL" id="JAIWYP010000006">
    <property type="protein sequence ID" value="KAH3807713.1"/>
    <property type="molecule type" value="Genomic_DNA"/>
</dbReference>
<accession>A0A9D4FZA2</accession>
<sequence>MQSWFSDPVSKTANHISCVLKEEQLKDVGLIVLVGGFAESPCVKQRTQKSVPKIQPIFHGEVCLAVLNGAVMFGHKSDIILSRFIN</sequence>
<dbReference type="InterPro" id="IPR043129">
    <property type="entry name" value="ATPase_NBD"/>
</dbReference>
<proteinExistence type="predicted"/>
<dbReference type="AlphaFoldDB" id="A0A9D4FZA2"/>
<dbReference type="PANTHER" id="PTHR14187:SF5">
    <property type="entry name" value="HEAT SHOCK 70 KDA PROTEIN 12A"/>
    <property type="match status" value="1"/>
</dbReference>
<gene>
    <name evidence="1" type="ORF">DPMN_136060</name>
</gene>
<evidence type="ECO:0000313" key="1">
    <source>
        <dbReference type="EMBL" id="KAH3807713.1"/>
    </source>
</evidence>
<evidence type="ECO:0000313" key="2">
    <source>
        <dbReference type="Proteomes" id="UP000828390"/>
    </source>
</evidence>
<dbReference type="PANTHER" id="PTHR14187">
    <property type="entry name" value="ALPHA KINASE/ELONGATION FACTOR 2 KINASE"/>
    <property type="match status" value="1"/>
</dbReference>
<organism evidence="1 2">
    <name type="scientific">Dreissena polymorpha</name>
    <name type="common">Zebra mussel</name>
    <name type="synonym">Mytilus polymorpha</name>
    <dbReference type="NCBI Taxonomy" id="45954"/>
    <lineage>
        <taxon>Eukaryota</taxon>
        <taxon>Metazoa</taxon>
        <taxon>Spiralia</taxon>
        <taxon>Lophotrochozoa</taxon>
        <taxon>Mollusca</taxon>
        <taxon>Bivalvia</taxon>
        <taxon>Autobranchia</taxon>
        <taxon>Heteroconchia</taxon>
        <taxon>Euheterodonta</taxon>
        <taxon>Imparidentia</taxon>
        <taxon>Neoheterodontei</taxon>
        <taxon>Myida</taxon>
        <taxon>Dreissenoidea</taxon>
        <taxon>Dreissenidae</taxon>
        <taxon>Dreissena</taxon>
    </lineage>
</organism>
<comment type="caution">
    <text evidence="1">The sequence shown here is derived from an EMBL/GenBank/DDBJ whole genome shotgun (WGS) entry which is preliminary data.</text>
</comment>
<dbReference type="Proteomes" id="UP000828390">
    <property type="component" value="Unassembled WGS sequence"/>
</dbReference>
<reference evidence="1" key="1">
    <citation type="journal article" date="2019" name="bioRxiv">
        <title>The Genome of the Zebra Mussel, Dreissena polymorpha: A Resource for Invasive Species Research.</title>
        <authorList>
            <person name="McCartney M.A."/>
            <person name="Auch B."/>
            <person name="Kono T."/>
            <person name="Mallez S."/>
            <person name="Zhang Y."/>
            <person name="Obille A."/>
            <person name="Becker A."/>
            <person name="Abrahante J.E."/>
            <person name="Garbe J."/>
            <person name="Badalamenti J.P."/>
            <person name="Herman A."/>
            <person name="Mangelson H."/>
            <person name="Liachko I."/>
            <person name="Sullivan S."/>
            <person name="Sone E.D."/>
            <person name="Koren S."/>
            <person name="Silverstein K.A.T."/>
            <person name="Beckman K.B."/>
            <person name="Gohl D.M."/>
        </authorList>
    </citation>
    <scope>NUCLEOTIDE SEQUENCE</scope>
    <source>
        <strain evidence="1">Duluth1</strain>
        <tissue evidence="1">Whole animal</tissue>
    </source>
</reference>
<protein>
    <submittedName>
        <fullName evidence="1">Uncharacterized protein</fullName>
    </submittedName>
</protein>